<dbReference type="GO" id="GO:0030600">
    <property type="term" value="F:feruloyl esterase activity"/>
    <property type="evidence" value="ECO:0007669"/>
    <property type="project" value="UniProtKB-EC"/>
</dbReference>
<dbReference type="Pfam" id="PF07519">
    <property type="entry name" value="Tannase"/>
    <property type="match status" value="2"/>
</dbReference>
<evidence type="ECO:0000256" key="8">
    <source>
        <dbReference type="ARBA" id="ARBA00023157"/>
    </source>
</evidence>
<dbReference type="PANTHER" id="PTHR33938">
    <property type="entry name" value="FERULOYL ESTERASE B-RELATED"/>
    <property type="match status" value="1"/>
</dbReference>
<keyword evidence="3" id="KW-0858">Xylan degradation</keyword>
<feature type="signal peptide" evidence="10">
    <location>
        <begin position="1"/>
        <end position="21"/>
    </location>
</feature>
<dbReference type="Gene3D" id="3.40.50.1820">
    <property type="entry name" value="alpha/beta hydrolase"/>
    <property type="match status" value="1"/>
</dbReference>
<comment type="similarity">
    <text evidence="1 10">Belongs to the tannase family.</text>
</comment>
<protein>
    <recommendedName>
        <fullName evidence="10">Carboxylic ester hydrolase</fullName>
        <ecNumber evidence="10">3.1.1.-</ecNumber>
    </recommendedName>
</protein>
<accession>A0AAE8STA5</accession>
<keyword evidence="12" id="KW-1185">Reference proteome</keyword>
<dbReference type="Proteomes" id="UP001187682">
    <property type="component" value="Unassembled WGS sequence"/>
</dbReference>
<evidence type="ECO:0000313" key="12">
    <source>
        <dbReference type="Proteomes" id="UP001187682"/>
    </source>
</evidence>
<dbReference type="AlphaFoldDB" id="A0AAE8STA5"/>
<keyword evidence="3" id="KW-0624">Polysaccharide degradation</keyword>
<dbReference type="InterPro" id="IPR011118">
    <property type="entry name" value="Tannase/feruloyl_esterase"/>
</dbReference>
<organism evidence="11 12">
    <name type="scientific">Cephalotrichum gorgonifer</name>
    <dbReference type="NCBI Taxonomy" id="2041049"/>
    <lineage>
        <taxon>Eukaryota</taxon>
        <taxon>Fungi</taxon>
        <taxon>Dikarya</taxon>
        <taxon>Ascomycota</taxon>
        <taxon>Pezizomycotina</taxon>
        <taxon>Sordariomycetes</taxon>
        <taxon>Hypocreomycetidae</taxon>
        <taxon>Microascales</taxon>
        <taxon>Microascaceae</taxon>
        <taxon>Cephalotrichum</taxon>
    </lineage>
</organism>
<comment type="catalytic activity">
    <reaction evidence="9">
        <text>feruloyl-polysaccharide + H2O = ferulate + polysaccharide.</text>
        <dbReference type="EC" id="3.1.1.73"/>
    </reaction>
</comment>
<evidence type="ECO:0000256" key="2">
    <source>
        <dbReference type="ARBA" id="ARBA00022487"/>
    </source>
</evidence>
<evidence type="ECO:0000256" key="9">
    <source>
        <dbReference type="ARBA" id="ARBA00034075"/>
    </source>
</evidence>
<gene>
    <name evidence="11" type="ORF">DNG_03133</name>
</gene>
<dbReference type="GO" id="GO:0045493">
    <property type="term" value="P:xylan catabolic process"/>
    <property type="evidence" value="ECO:0007669"/>
    <property type="project" value="UniProtKB-KW"/>
</dbReference>
<proteinExistence type="inferred from homology"/>
<dbReference type="SUPFAM" id="SSF53474">
    <property type="entry name" value="alpha/beta-Hydrolases"/>
    <property type="match status" value="1"/>
</dbReference>
<evidence type="ECO:0000256" key="1">
    <source>
        <dbReference type="ARBA" id="ARBA00006249"/>
    </source>
</evidence>
<evidence type="ECO:0000256" key="10">
    <source>
        <dbReference type="RuleBase" id="RU361238"/>
    </source>
</evidence>
<comment type="caution">
    <text evidence="11">The sequence shown here is derived from an EMBL/GenBank/DDBJ whole genome shotgun (WGS) entry which is preliminary data.</text>
</comment>
<keyword evidence="3" id="KW-0119">Carbohydrate metabolism</keyword>
<keyword evidence="8" id="KW-1015">Disulfide bond</keyword>
<name>A0AAE8STA5_9PEZI</name>
<keyword evidence="6 10" id="KW-0378">Hydrolase</keyword>
<keyword evidence="7" id="KW-0106">Calcium</keyword>
<evidence type="ECO:0000313" key="11">
    <source>
        <dbReference type="EMBL" id="SPO00288.1"/>
    </source>
</evidence>
<keyword evidence="5 10" id="KW-0732">Signal</keyword>
<evidence type="ECO:0000256" key="4">
    <source>
        <dbReference type="ARBA" id="ARBA00022723"/>
    </source>
</evidence>
<reference evidence="11" key="1">
    <citation type="submission" date="2018-03" db="EMBL/GenBank/DDBJ databases">
        <authorList>
            <person name="Guldener U."/>
        </authorList>
    </citation>
    <scope>NUCLEOTIDE SEQUENCE</scope>
</reference>
<dbReference type="PANTHER" id="PTHR33938:SF15">
    <property type="entry name" value="FERULOYL ESTERASE B-RELATED"/>
    <property type="match status" value="1"/>
</dbReference>
<evidence type="ECO:0000256" key="3">
    <source>
        <dbReference type="ARBA" id="ARBA00022651"/>
    </source>
</evidence>
<dbReference type="EC" id="3.1.1.-" evidence="10"/>
<dbReference type="GO" id="GO:0046872">
    <property type="term" value="F:metal ion binding"/>
    <property type="evidence" value="ECO:0007669"/>
    <property type="project" value="UniProtKB-KW"/>
</dbReference>
<sequence>MKSLNSTFILPALAYTGQCLAASPGQCTSLVHTLARRLSSDSHIDFAELISAGRNLTVPQSHETCDPFNSAIDFDFCRVGITTTTGSTSAVTSEVWLPSDWTGRVLTVGNGGLGGCIAHSNLLYGAQRGFAVVGTDNGHVGNQGKDLADAGILEDYAWRSVHTAAGLVREVSEAYYKKSHDKSYYLGCSTGGRQGFVEAQEFPDDFDGIVAGAPAFALSALQSWSGHLTTITGPPGSPTFLSPELWAVVMKDVFRQCDWLDGYEDGILEHTDLCNYIPEGLLCGSSNTTSLCLTGPQAETVRGVLSPLYDSEGNMIYSRHQPGTDSSRIMWKGSLEGAYVLDWFRYVVYNDPSWTGPPVMADIEASKKRGAEVFGLEGFNGDLSGSRDAGVKILHYHGLQDPVISAENSGRYYEHVARTMGLPPAELNEFYRFFRISGMSHCAGGTGASYIGSDLRTLAGEGADENVLAAIVKWVEEGVAPEHVLGTAFGEGREVKFQRRHCRYPLRNMYKGEGDPNSADSWECK</sequence>
<keyword evidence="2" id="KW-0719">Serine esterase</keyword>
<dbReference type="EMBL" id="ONZQ02000003">
    <property type="protein sequence ID" value="SPO00288.1"/>
    <property type="molecule type" value="Genomic_DNA"/>
</dbReference>
<keyword evidence="4" id="KW-0479">Metal-binding</keyword>
<evidence type="ECO:0000256" key="7">
    <source>
        <dbReference type="ARBA" id="ARBA00022837"/>
    </source>
</evidence>
<evidence type="ECO:0000256" key="5">
    <source>
        <dbReference type="ARBA" id="ARBA00022729"/>
    </source>
</evidence>
<evidence type="ECO:0000256" key="6">
    <source>
        <dbReference type="ARBA" id="ARBA00022801"/>
    </source>
</evidence>
<feature type="chain" id="PRO_5041766488" description="Carboxylic ester hydrolase" evidence="10">
    <location>
        <begin position="22"/>
        <end position="525"/>
    </location>
</feature>
<dbReference type="InterPro" id="IPR029058">
    <property type="entry name" value="AB_hydrolase_fold"/>
</dbReference>